<evidence type="ECO:0000313" key="6">
    <source>
        <dbReference type="Proteomes" id="UP000050437"/>
    </source>
</evidence>
<dbReference type="PATRIC" id="fig|303.167.peg.5249"/>
<reference evidence="4" key="4">
    <citation type="submission" date="2020-10" db="EMBL/GenBank/DDBJ databases">
        <title>Genome sequences of Pseudomonas isolates.</title>
        <authorList>
            <person name="Wessels L."/>
            <person name="Reich F."/>
            <person name="Hammerl J."/>
        </authorList>
    </citation>
    <scope>NUCLEOTIDE SEQUENCE</scope>
    <source>
        <strain evidence="4">20-MO00640-0</strain>
    </source>
</reference>
<dbReference type="RefSeq" id="WP_013974305.1">
    <property type="nucleotide sequence ID" value="NZ_CP007620.1"/>
</dbReference>
<keyword evidence="1" id="KW-0732">Signal</keyword>
<reference evidence="5 8" key="3">
    <citation type="submission" date="2018-10" db="EMBL/GenBank/DDBJ databases">
        <title>An outbreak of IMP-63 producing strain in France.</title>
        <authorList>
            <person name="Bour M."/>
            <person name="Liapis E."/>
            <person name="Plesiat P."/>
        </authorList>
    </citation>
    <scope>NUCLEOTIDE SEQUENCE [LARGE SCALE GENOMIC DNA]</scope>
    <source>
        <strain evidence="5 8">12917</strain>
    </source>
</reference>
<protein>
    <submittedName>
        <fullName evidence="3">TmRNA</fullName>
    </submittedName>
</protein>
<feature type="signal peptide" evidence="1">
    <location>
        <begin position="1"/>
        <end position="22"/>
    </location>
</feature>
<dbReference type="EMBL" id="LKKS01000132">
    <property type="protein sequence ID" value="KPM59475.1"/>
    <property type="molecule type" value="Genomic_DNA"/>
</dbReference>
<dbReference type="Proteomes" id="UP000278162">
    <property type="component" value="Unassembled WGS sequence"/>
</dbReference>
<dbReference type="GeneID" id="97170110"/>
<dbReference type="OrthoDB" id="7026422at2"/>
<dbReference type="EMBL" id="JADLKB010000011">
    <property type="protein sequence ID" value="MBF8736244.1"/>
    <property type="molecule type" value="Genomic_DNA"/>
</dbReference>
<dbReference type="Proteomes" id="UP000185146">
    <property type="component" value="Chromosome"/>
</dbReference>
<gene>
    <name evidence="2" type="ORF">BL240_24620</name>
    <name evidence="5" type="ORF">EFK07_04775</name>
    <name evidence="3" type="ORF">HB13667_25280</name>
    <name evidence="4" type="ORF">IR015_12625</name>
</gene>
<reference evidence="3 6" key="1">
    <citation type="submission" date="2015-10" db="EMBL/GenBank/DDBJ databases">
        <title>Pseudomonas putida clinical strains.</title>
        <authorList>
            <person name="Molina L."/>
            <person name="Udaondo Z."/>
        </authorList>
    </citation>
    <scope>NUCLEOTIDE SEQUENCE [LARGE SCALE GENOMIC DNA]</scope>
    <source>
        <strain evidence="3 6">HB13667</strain>
    </source>
</reference>
<dbReference type="AlphaFoldDB" id="A0A059V5K4"/>
<dbReference type="EMBL" id="RJAI01000006">
    <property type="protein sequence ID" value="RNF92997.1"/>
    <property type="molecule type" value="Genomic_DNA"/>
</dbReference>
<name>A0A059V5K4_PSEPU</name>
<evidence type="ECO:0000313" key="4">
    <source>
        <dbReference type="EMBL" id="MBF8736244.1"/>
    </source>
</evidence>
<evidence type="ECO:0000313" key="8">
    <source>
        <dbReference type="Proteomes" id="UP000278162"/>
    </source>
</evidence>
<accession>A0A059V5K4</accession>
<evidence type="ECO:0000313" key="7">
    <source>
        <dbReference type="Proteomes" id="UP000185146"/>
    </source>
</evidence>
<dbReference type="KEGG" id="ppud:DW66_4976"/>
<dbReference type="Proteomes" id="UP000050437">
    <property type="component" value="Unassembled WGS sequence"/>
</dbReference>
<proteinExistence type="predicted"/>
<evidence type="ECO:0000256" key="1">
    <source>
        <dbReference type="SAM" id="SignalP"/>
    </source>
</evidence>
<reference evidence="2 7" key="2">
    <citation type="submission" date="2016-12" db="EMBL/GenBank/DDBJ databases">
        <title>Draft Genome Sequence of Mercury Resistant Pseudomonas DRA525.</title>
        <authorList>
            <person name="Drace K.M."/>
        </authorList>
    </citation>
    <scope>NUCLEOTIDE SEQUENCE [LARGE SCALE GENOMIC DNA]</scope>
    <source>
        <strain evidence="2 7">DRA525</strain>
    </source>
</reference>
<evidence type="ECO:0000313" key="5">
    <source>
        <dbReference type="EMBL" id="RNF92997.1"/>
    </source>
</evidence>
<dbReference type="Proteomes" id="UP000639504">
    <property type="component" value="Unassembled WGS sequence"/>
</dbReference>
<dbReference type="EMBL" id="CP018743">
    <property type="protein sequence ID" value="APO84451.1"/>
    <property type="molecule type" value="Genomic_DNA"/>
</dbReference>
<sequence length="98" mass="9774">MKGTALSALFAAATLLASPVFAAEDLCTANLQKIDDSMATAGATSEGLDKAITEHVDKAKAAQASGDTKECIAITSKVLERLEKTEKGSGTSGGGSGA</sequence>
<organism evidence="2 7">
    <name type="scientific">Pseudomonas putida</name>
    <name type="common">Arthrobacter siderocapsulatus</name>
    <dbReference type="NCBI Taxonomy" id="303"/>
    <lineage>
        <taxon>Bacteria</taxon>
        <taxon>Pseudomonadati</taxon>
        <taxon>Pseudomonadota</taxon>
        <taxon>Gammaproteobacteria</taxon>
        <taxon>Pseudomonadales</taxon>
        <taxon>Pseudomonadaceae</taxon>
        <taxon>Pseudomonas</taxon>
    </lineage>
</organism>
<accession>A0A1L5PWB9</accession>
<evidence type="ECO:0000313" key="3">
    <source>
        <dbReference type="EMBL" id="KPM59475.1"/>
    </source>
</evidence>
<feature type="chain" id="PRO_5009862885" evidence="1">
    <location>
        <begin position="23"/>
        <end position="98"/>
    </location>
</feature>
<evidence type="ECO:0000313" key="2">
    <source>
        <dbReference type="EMBL" id="APO84451.1"/>
    </source>
</evidence>